<dbReference type="Proteomes" id="UP000008631">
    <property type="component" value="Chromosome"/>
</dbReference>
<keyword evidence="2" id="KW-0472">Membrane</keyword>
<dbReference type="EMBL" id="CP002353">
    <property type="protein sequence ID" value="ADV61444.1"/>
    <property type="molecule type" value="Genomic_DNA"/>
</dbReference>
<feature type="compositionally biased region" description="Basic and acidic residues" evidence="1">
    <location>
        <begin position="40"/>
        <end position="77"/>
    </location>
</feature>
<proteinExistence type="predicted"/>
<dbReference type="KEGG" id="ipa:Isop_0854"/>
<accession>E8R2F9</accession>
<evidence type="ECO:0000313" key="4">
    <source>
        <dbReference type="Proteomes" id="UP000008631"/>
    </source>
</evidence>
<reference key="1">
    <citation type="submission" date="2010-11" db="EMBL/GenBank/DDBJ databases">
        <title>The complete sequence of chromosome of Isophaera pallida ATCC 43644.</title>
        <authorList>
            <consortium name="US DOE Joint Genome Institute (JGI-PGF)"/>
            <person name="Lucas S."/>
            <person name="Copeland A."/>
            <person name="Lapidus A."/>
            <person name="Bruce D."/>
            <person name="Goodwin L."/>
            <person name="Pitluck S."/>
            <person name="Kyrpides N."/>
            <person name="Mavromatis K."/>
            <person name="Pagani I."/>
            <person name="Ivanova N."/>
            <person name="Saunders E."/>
            <person name="Brettin T."/>
            <person name="Detter J.C."/>
            <person name="Han C."/>
            <person name="Tapia R."/>
            <person name="Land M."/>
            <person name="Hauser L."/>
            <person name="Markowitz V."/>
            <person name="Cheng J.-F."/>
            <person name="Hugenholtz P."/>
            <person name="Woyke T."/>
            <person name="Wu D."/>
            <person name="Eisen J.A."/>
        </authorList>
    </citation>
    <scope>NUCLEOTIDE SEQUENCE</scope>
    <source>
        <strain>ATCC 43644</strain>
    </source>
</reference>
<keyword evidence="2" id="KW-0812">Transmembrane</keyword>
<gene>
    <name evidence="3" type="ordered locus">Isop_0854</name>
</gene>
<keyword evidence="2" id="KW-1133">Transmembrane helix</keyword>
<name>E8R2F9_ISOPI</name>
<feature type="transmembrane region" description="Helical" evidence="2">
    <location>
        <begin position="12"/>
        <end position="29"/>
    </location>
</feature>
<evidence type="ECO:0000256" key="2">
    <source>
        <dbReference type="SAM" id="Phobius"/>
    </source>
</evidence>
<evidence type="ECO:0000256" key="1">
    <source>
        <dbReference type="SAM" id="MobiDB-lite"/>
    </source>
</evidence>
<sequence>MPLSTQRGVRTTVAWFGILTTILILMAWFQDPTVQAREVGRTDPPVRFHEPRLAEDRRSLRSDSVDVSRRPNPREARSNPSRSRYPLISPASRAAPPKTRGVYANPSGVGRQPEFVSRTRMQLLPSRPEPSGVPSGFSLVTEPLSQAVPRLSAAPPSSSTVSPLNSRAFNAARVQAPNPFQEPSRAGRIGILAVGPYGPLFGFVPNGNGTGNLNMGWPLAWPIIP</sequence>
<feature type="region of interest" description="Disordered" evidence="1">
    <location>
        <begin position="40"/>
        <end position="116"/>
    </location>
</feature>
<evidence type="ECO:0000313" key="3">
    <source>
        <dbReference type="EMBL" id="ADV61444.1"/>
    </source>
</evidence>
<keyword evidence="4" id="KW-1185">Reference proteome</keyword>
<protein>
    <submittedName>
        <fullName evidence="3">Uncharacterized protein</fullName>
    </submittedName>
</protein>
<dbReference type="AlphaFoldDB" id="E8R2F9"/>
<reference evidence="3 4" key="2">
    <citation type="journal article" date="2011" name="Stand. Genomic Sci.">
        <title>Complete genome sequence of Isosphaera pallida type strain (IS1B).</title>
        <authorList>
            <consortium name="US DOE Joint Genome Institute (JGI-PGF)"/>
            <person name="Goker M."/>
            <person name="Cleland D."/>
            <person name="Saunders E."/>
            <person name="Lapidus A."/>
            <person name="Nolan M."/>
            <person name="Lucas S."/>
            <person name="Hammon N."/>
            <person name="Deshpande S."/>
            <person name="Cheng J.F."/>
            <person name="Tapia R."/>
            <person name="Han C."/>
            <person name="Goodwin L."/>
            <person name="Pitluck S."/>
            <person name="Liolios K."/>
            <person name="Pagani I."/>
            <person name="Ivanova N."/>
            <person name="Mavromatis K."/>
            <person name="Pati A."/>
            <person name="Chen A."/>
            <person name="Palaniappan K."/>
            <person name="Land M."/>
            <person name="Hauser L."/>
            <person name="Chang Y.J."/>
            <person name="Jeffries C.D."/>
            <person name="Detter J.C."/>
            <person name="Beck B."/>
            <person name="Woyke T."/>
            <person name="Bristow J."/>
            <person name="Eisen J.A."/>
            <person name="Markowitz V."/>
            <person name="Hugenholtz P."/>
            <person name="Kyrpides N.C."/>
            <person name="Klenk H.P."/>
        </authorList>
    </citation>
    <scope>NUCLEOTIDE SEQUENCE [LARGE SCALE GENOMIC DNA]</scope>
    <source>
        <strain evidence="4">ATCC 43644 / DSM 9630 / IS1B</strain>
    </source>
</reference>
<dbReference type="InParanoid" id="E8R2F9"/>
<organism evidence="3 4">
    <name type="scientific">Isosphaera pallida (strain ATCC 43644 / DSM 9630 / IS1B)</name>
    <dbReference type="NCBI Taxonomy" id="575540"/>
    <lineage>
        <taxon>Bacteria</taxon>
        <taxon>Pseudomonadati</taxon>
        <taxon>Planctomycetota</taxon>
        <taxon>Planctomycetia</taxon>
        <taxon>Isosphaerales</taxon>
        <taxon>Isosphaeraceae</taxon>
        <taxon>Isosphaera</taxon>
    </lineage>
</organism>
<dbReference type="HOGENOM" id="CLU_1228558_0_0_0"/>